<comment type="caution">
    <text evidence="3">The sequence shown here is derived from an EMBL/GenBank/DDBJ whole genome shotgun (WGS) entry which is preliminary data.</text>
</comment>
<protein>
    <recommendedName>
        <fullName evidence="5">DUF3592 domain-containing protein</fullName>
    </recommendedName>
</protein>
<evidence type="ECO:0000313" key="4">
    <source>
        <dbReference type="Proteomes" id="UP001597183"/>
    </source>
</evidence>
<dbReference type="EMBL" id="JBHTMK010000063">
    <property type="protein sequence ID" value="MFD1372855.1"/>
    <property type="molecule type" value="Genomic_DNA"/>
</dbReference>
<reference evidence="4" key="1">
    <citation type="journal article" date="2019" name="Int. J. Syst. Evol. Microbiol.">
        <title>The Global Catalogue of Microorganisms (GCM) 10K type strain sequencing project: providing services to taxonomists for standard genome sequencing and annotation.</title>
        <authorList>
            <consortium name="The Broad Institute Genomics Platform"/>
            <consortium name="The Broad Institute Genome Sequencing Center for Infectious Disease"/>
            <person name="Wu L."/>
            <person name="Ma J."/>
        </authorList>
    </citation>
    <scope>NUCLEOTIDE SEQUENCE [LARGE SCALE GENOMIC DNA]</scope>
    <source>
        <strain evidence="4">CCM 7526</strain>
    </source>
</reference>
<proteinExistence type="predicted"/>
<feature type="transmembrane region" description="Helical" evidence="1">
    <location>
        <begin position="172"/>
        <end position="190"/>
    </location>
</feature>
<evidence type="ECO:0000256" key="2">
    <source>
        <dbReference type="SAM" id="SignalP"/>
    </source>
</evidence>
<keyword evidence="4" id="KW-1185">Reference proteome</keyword>
<evidence type="ECO:0008006" key="5">
    <source>
        <dbReference type="Google" id="ProtNLM"/>
    </source>
</evidence>
<evidence type="ECO:0000313" key="3">
    <source>
        <dbReference type="EMBL" id="MFD1372855.1"/>
    </source>
</evidence>
<keyword evidence="1" id="KW-1133">Transmembrane helix</keyword>
<keyword evidence="1" id="KW-0812">Transmembrane</keyword>
<feature type="chain" id="PRO_5045693816" description="DUF3592 domain-containing protein" evidence="2">
    <location>
        <begin position="27"/>
        <end position="212"/>
    </location>
</feature>
<accession>A0ABW4ARN3</accession>
<feature type="transmembrane region" description="Helical" evidence="1">
    <location>
        <begin position="36"/>
        <end position="59"/>
    </location>
</feature>
<dbReference type="RefSeq" id="WP_317794587.1">
    <property type="nucleotide sequence ID" value="NZ_AP028461.1"/>
</dbReference>
<dbReference type="Proteomes" id="UP001597183">
    <property type="component" value="Unassembled WGS sequence"/>
</dbReference>
<feature type="transmembrane region" description="Helical" evidence="1">
    <location>
        <begin position="71"/>
        <end position="95"/>
    </location>
</feature>
<name>A0ABW4ARN3_9ACTN</name>
<feature type="signal peptide" evidence="2">
    <location>
        <begin position="1"/>
        <end position="26"/>
    </location>
</feature>
<keyword evidence="1" id="KW-0472">Membrane</keyword>
<evidence type="ECO:0000256" key="1">
    <source>
        <dbReference type="SAM" id="Phobius"/>
    </source>
</evidence>
<sequence length="212" mass="22436">MPRNRLILRQISLSVGSLSICLSAWAAAGFLAGAGSTVLTVLAVVPMLAGLIVPVLVWFLGEDPRDRHGGWFVAIGAVTLLFAVAAGAGVTGAYLELAGDRVPVVVTAGDDVSGDGYQLVEVAAAATGEDLGEVLFFADRDLRAGDRMVAVFDPLGWFPPATARPSPPRLRYTYALTLTGAVLLTALTAARIRRDLNRYDFTGSRRPPTRTR</sequence>
<gene>
    <name evidence="3" type="ORF">ACFQ5G_46650</name>
</gene>
<organism evidence="3 4">
    <name type="scientific">Actinoplanes sichuanensis</name>
    <dbReference type="NCBI Taxonomy" id="512349"/>
    <lineage>
        <taxon>Bacteria</taxon>
        <taxon>Bacillati</taxon>
        <taxon>Actinomycetota</taxon>
        <taxon>Actinomycetes</taxon>
        <taxon>Micromonosporales</taxon>
        <taxon>Micromonosporaceae</taxon>
        <taxon>Actinoplanes</taxon>
    </lineage>
</organism>
<keyword evidence="2" id="KW-0732">Signal</keyword>